<dbReference type="InterPro" id="IPR047662">
    <property type="entry name" value="SemiSWEET"/>
</dbReference>
<keyword evidence="7" id="KW-1185">Reference proteome</keyword>
<evidence type="ECO:0000256" key="5">
    <source>
        <dbReference type="SAM" id="Phobius"/>
    </source>
</evidence>
<protein>
    <recommendedName>
        <fullName evidence="8">MtN3 and saliva related transmembrane protein</fullName>
    </recommendedName>
</protein>
<keyword evidence="3 5" id="KW-1133">Transmembrane helix</keyword>
<evidence type="ECO:0000256" key="1">
    <source>
        <dbReference type="ARBA" id="ARBA00004141"/>
    </source>
</evidence>
<dbReference type="SMART" id="SM00679">
    <property type="entry name" value="CTNS"/>
    <property type="match status" value="1"/>
</dbReference>
<evidence type="ECO:0000313" key="6">
    <source>
        <dbReference type="EMBL" id="NBL64127.1"/>
    </source>
</evidence>
<dbReference type="Pfam" id="PF04193">
    <property type="entry name" value="PQ-loop"/>
    <property type="match status" value="1"/>
</dbReference>
<evidence type="ECO:0000256" key="2">
    <source>
        <dbReference type="ARBA" id="ARBA00022692"/>
    </source>
</evidence>
<dbReference type="NCBIfam" id="NF037968">
    <property type="entry name" value="SemiSWEET_2"/>
    <property type="match status" value="1"/>
</dbReference>
<reference evidence="7" key="1">
    <citation type="submission" date="2020-01" db="EMBL/GenBank/DDBJ databases">
        <title>Sphingomonas sp. strain CSW-10.</title>
        <authorList>
            <person name="Chen W.-M."/>
        </authorList>
    </citation>
    <scope>NUCLEOTIDE SEQUENCE [LARGE SCALE GENOMIC DNA]</scope>
    <source>
        <strain evidence="7">NST-5</strain>
    </source>
</reference>
<keyword evidence="4 5" id="KW-0472">Membrane</keyword>
<dbReference type="RefSeq" id="WP_166535944.1">
    <property type="nucleotide sequence ID" value="NZ_JAABLM010000002.1"/>
</dbReference>
<comment type="subcellular location">
    <subcellularLocation>
        <location evidence="1">Membrane</location>
        <topology evidence="1">Multi-pass membrane protein</topology>
    </subcellularLocation>
</comment>
<comment type="caution">
    <text evidence="6">The sequence shown here is derived from an EMBL/GenBank/DDBJ whole genome shotgun (WGS) entry which is preliminary data.</text>
</comment>
<accession>A0ABW9Z5K6</accession>
<dbReference type="Gene3D" id="1.20.1280.290">
    <property type="match status" value="1"/>
</dbReference>
<keyword evidence="2 5" id="KW-0812">Transmembrane</keyword>
<feature type="transmembrane region" description="Helical" evidence="5">
    <location>
        <begin position="34"/>
        <end position="56"/>
    </location>
</feature>
<evidence type="ECO:0000256" key="3">
    <source>
        <dbReference type="ARBA" id="ARBA00022989"/>
    </source>
</evidence>
<evidence type="ECO:0000256" key="4">
    <source>
        <dbReference type="ARBA" id="ARBA00023136"/>
    </source>
</evidence>
<proteinExistence type="predicted"/>
<name>A0ABW9Z5K6_9FLAO</name>
<dbReference type="Proteomes" id="UP000798602">
    <property type="component" value="Unassembled WGS sequence"/>
</dbReference>
<evidence type="ECO:0008006" key="8">
    <source>
        <dbReference type="Google" id="ProtNLM"/>
    </source>
</evidence>
<gene>
    <name evidence="6" type="ORF">GV828_02810</name>
</gene>
<sequence length="87" mass="9589">MDYIQLLGLAAAFLTTSANLPQAYKVVKTKSTKSLSAMSFMMLFLGSVTWVIYGIFRSDIPVIIANGLSGTLHAIILFVKFTRRNSK</sequence>
<evidence type="ECO:0000313" key="7">
    <source>
        <dbReference type="Proteomes" id="UP000798602"/>
    </source>
</evidence>
<dbReference type="EMBL" id="JAABLM010000002">
    <property type="protein sequence ID" value="NBL64127.1"/>
    <property type="molecule type" value="Genomic_DNA"/>
</dbReference>
<feature type="transmembrane region" description="Helical" evidence="5">
    <location>
        <begin position="63"/>
        <end position="81"/>
    </location>
</feature>
<organism evidence="6 7">
    <name type="scientific">Flavobacterium ichthyis</name>
    <dbReference type="NCBI Taxonomy" id="2698827"/>
    <lineage>
        <taxon>Bacteria</taxon>
        <taxon>Pseudomonadati</taxon>
        <taxon>Bacteroidota</taxon>
        <taxon>Flavobacteriia</taxon>
        <taxon>Flavobacteriales</taxon>
        <taxon>Flavobacteriaceae</taxon>
        <taxon>Flavobacterium</taxon>
    </lineage>
</organism>
<dbReference type="InterPro" id="IPR006603">
    <property type="entry name" value="PQ-loop_rpt"/>
</dbReference>